<dbReference type="SUPFAM" id="SSF55486">
    <property type="entry name" value="Metalloproteases ('zincins'), catalytic domain"/>
    <property type="match status" value="1"/>
</dbReference>
<organism evidence="4 5">
    <name type="scientific">Labrus bergylta</name>
    <name type="common">ballan wrasse</name>
    <dbReference type="NCBI Taxonomy" id="56723"/>
    <lineage>
        <taxon>Eukaryota</taxon>
        <taxon>Metazoa</taxon>
        <taxon>Chordata</taxon>
        <taxon>Craniata</taxon>
        <taxon>Vertebrata</taxon>
        <taxon>Euteleostomi</taxon>
        <taxon>Actinopterygii</taxon>
        <taxon>Neopterygii</taxon>
        <taxon>Teleostei</taxon>
        <taxon>Neoteleostei</taxon>
        <taxon>Acanthomorphata</taxon>
        <taxon>Eupercaria</taxon>
        <taxon>Labriformes</taxon>
        <taxon>Labridae</taxon>
        <taxon>Labrus</taxon>
    </lineage>
</organism>
<keyword evidence="1 2" id="KW-0479">Metal-binding</keyword>
<dbReference type="Gene3D" id="3.40.390.10">
    <property type="entry name" value="Collagenase (Catalytic Domain)"/>
    <property type="match status" value="1"/>
</dbReference>
<dbReference type="GO" id="GO:0006508">
    <property type="term" value="P:proteolysis"/>
    <property type="evidence" value="ECO:0007669"/>
    <property type="project" value="UniProtKB-KW"/>
</dbReference>
<dbReference type="Proteomes" id="UP000261660">
    <property type="component" value="Unplaced"/>
</dbReference>
<dbReference type="CDD" id="cd04280">
    <property type="entry name" value="ZnMc_astacin_like"/>
    <property type="match status" value="1"/>
</dbReference>
<feature type="binding site" evidence="1">
    <location>
        <position position="225"/>
    </location>
    <ligand>
        <name>Zn(2+)</name>
        <dbReference type="ChEBI" id="CHEBI:29105"/>
        <note>catalytic</note>
    </ligand>
</feature>
<keyword evidence="1 2" id="KW-0482">Metalloprotease</keyword>
<comment type="caution">
    <text evidence="1">Lacks conserved residue(s) required for the propagation of feature annotation.</text>
</comment>
<dbReference type="STRING" id="56723.ENSLBEP00000009725"/>
<sequence>MSNCVTSSAPASALSALYRPQSKCFLLSASGLTRQLQLTGDLNDPNKVGGLRSFSLSEIMLQLLLSALLFVPHLQNVDAGPIEETTKAPQGDGFIRALEYMKKTPETLDELMTRNYALAEGDLVLSNDKNAVQSVWPTHDIAYLISKELAHRTKDILSGMAMLSEHTCLSFHERTSETNYLLFKDSKGCASYVGFRGGEQPVFMGPPCIVGNIAHEILHALGFQHEHTRMDREEHITVMSHNIMSGMEKNFQKKSGETFGLPYDITSIMHYGSAFFSANHLPTIVSKGEETKMRMGQRDRLTERDIERVARLYGCDVTKSK</sequence>
<reference evidence="4" key="1">
    <citation type="submission" date="2025-08" db="UniProtKB">
        <authorList>
            <consortium name="Ensembl"/>
        </authorList>
    </citation>
    <scope>IDENTIFICATION</scope>
</reference>
<comment type="cofactor">
    <cofactor evidence="1 2">
        <name>Zn(2+)</name>
        <dbReference type="ChEBI" id="CHEBI:29105"/>
    </cofactor>
    <text evidence="1 2">Binds 1 zinc ion per subunit.</text>
</comment>
<dbReference type="GeneTree" id="ENSGT00940000154856"/>
<dbReference type="PANTHER" id="PTHR10127:SF870">
    <property type="entry name" value="METALLOENDOPEPTIDASE"/>
    <property type="match status" value="1"/>
</dbReference>
<dbReference type="EC" id="3.4.24.-" evidence="2"/>
<evidence type="ECO:0000259" key="3">
    <source>
        <dbReference type="PROSITE" id="PS51864"/>
    </source>
</evidence>
<dbReference type="Pfam" id="PF01400">
    <property type="entry name" value="Astacin"/>
    <property type="match status" value="1"/>
</dbReference>
<reference evidence="4" key="2">
    <citation type="submission" date="2025-09" db="UniProtKB">
        <authorList>
            <consortium name="Ensembl"/>
        </authorList>
    </citation>
    <scope>IDENTIFICATION</scope>
</reference>
<evidence type="ECO:0000313" key="4">
    <source>
        <dbReference type="Ensembl" id="ENSLBEP00000009725.1"/>
    </source>
</evidence>
<dbReference type="PANTHER" id="PTHR10127">
    <property type="entry name" value="DISCOIDIN, CUB, EGF, LAMININ , AND ZINC METALLOPROTEASE DOMAIN CONTAINING"/>
    <property type="match status" value="1"/>
</dbReference>
<dbReference type="InterPro" id="IPR024079">
    <property type="entry name" value="MetalloPept_cat_dom_sf"/>
</dbReference>
<dbReference type="InParanoid" id="A0A3Q3LLK7"/>
<dbReference type="GO" id="GO:0004222">
    <property type="term" value="F:metalloendopeptidase activity"/>
    <property type="evidence" value="ECO:0007669"/>
    <property type="project" value="UniProtKB-UniRule"/>
</dbReference>
<dbReference type="InterPro" id="IPR001506">
    <property type="entry name" value="Peptidase_M12A"/>
</dbReference>
<feature type="binding site" evidence="1">
    <location>
        <position position="219"/>
    </location>
    <ligand>
        <name>Zn(2+)</name>
        <dbReference type="ChEBI" id="CHEBI:29105"/>
        <note>catalytic</note>
    </ligand>
</feature>
<evidence type="ECO:0000256" key="2">
    <source>
        <dbReference type="RuleBase" id="RU361183"/>
    </source>
</evidence>
<keyword evidence="1 2" id="KW-0645">Protease</keyword>
<keyword evidence="1 2" id="KW-0862">Zinc</keyword>
<proteinExistence type="predicted"/>
<feature type="domain" description="Peptidase M12A" evidence="3">
    <location>
        <begin position="130"/>
        <end position="316"/>
    </location>
</feature>
<dbReference type="SMART" id="SM00235">
    <property type="entry name" value="ZnMc"/>
    <property type="match status" value="1"/>
</dbReference>
<dbReference type="InterPro" id="IPR034035">
    <property type="entry name" value="Astacin-like_dom"/>
</dbReference>
<keyword evidence="1 2" id="KW-0378">Hydrolase</keyword>
<dbReference type="GO" id="GO:0008270">
    <property type="term" value="F:zinc ion binding"/>
    <property type="evidence" value="ECO:0007669"/>
    <property type="project" value="UniProtKB-UniRule"/>
</dbReference>
<evidence type="ECO:0000313" key="5">
    <source>
        <dbReference type="Proteomes" id="UP000261660"/>
    </source>
</evidence>
<feature type="binding site" evidence="1">
    <location>
        <position position="215"/>
    </location>
    <ligand>
        <name>Zn(2+)</name>
        <dbReference type="ChEBI" id="CHEBI:29105"/>
        <note>catalytic</note>
    </ligand>
</feature>
<dbReference type="PRINTS" id="PR00480">
    <property type="entry name" value="ASTACIN"/>
</dbReference>
<dbReference type="PROSITE" id="PS51864">
    <property type="entry name" value="ASTACIN"/>
    <property type="match status" value="1"/>
</dbReference>
<name>A0A3Q3LLK7_9LABR</name>
<protein>
    <recommendedName>
        <fullName evidence="2">Metalloendopeptidase</fullName>
        <ecNumber evidence="2">3.4.24.-</ecNumber>
    </recommendedName>
</protein>
<dbReference type="AlphaFoldDB" id="A0A3Q3LLK7"/>
<accession>A0A3Q3LLK7</accession>
<dbReference type="Ensembl" id="ENSLBET00000010249.1">
    <property type="protein sequence ID" value="ENSLBEP00000009725.1"/>
    <property type="gene ID" value="ENSLBEG00000007532.1"/>
</dbReference>
<feature type="active site" evidence="1">
    <location>
        <position position="216"/>
    </location>
</feature>
<keyword evidence="5" id="KW-1185">Reference proteome</keyword>
<evidence type="ECO:0000256" key="1">
    <source>
        <dbReference type="PROSITE-ProRule" id="PRU01211"/>
    </source>
</evidence>
<dbReference type="InterPro" id="IPR006026">
    <property type="entry name" value="Peptidase_Metallo"/>
</dbReference>